<keyword evidence="6" id="KW-0418">Kinase</keyword>
<feature type="domain" description="HTH crp-type" evidence="5">
    <location>
        <begin position="148"/>
        <end position="217"/>
    </location>
</feature>
<dbReference type="EMBL" id="LWQT01000048">
    <property type="protein sequence ID" value="OAN51091.1"/>
    <property type="molecule type" value="Genomic_DNA"/>
</dbReference>
<dbReference type="InterPro" id="IPR036390">
    <property type="entry name" value="WH_DNA-bd_sf"/>
</dbReference>
<dbReference type="PROSITE" id="PS51063">
    <property type="entry name" value="HTH_CRP_2"/>
    <property type="match status" value="1"/>
</dbReference>
<dbReference type="Gene3D" id="1.10.10.10">
    <property type="entry name" value="Winged helix-like DNA-binding domain superfamily/Winged helix DNA-binding domain"/>
    <property type="match status" value="1"/>
</dbReference>
<dbReference type="AlphaFoldDB" id="A0A178MSB4"/>
<dbReference type="RefSeq" id="WP_068491806.1">
    <property type="nucleotide sequence ID" value="NZ_LWQT01000048.1"/>
</dbReference>
<evidence type="ECO:0000259" key="5">
    <source>
        <dbReference type="PROSITE" id="PS51063"/>
    </source>
</evidence>
<evidence type="ECO:0000313" key="6">
    <source>
        <dbReference type="EMBL" id="OAN51091.1"/>
    </source>
</evidence>
<dbReference type="InterPro" id="IPR000595">
    <property type="entry name" value="cNMP-bd_dom"/>
</dbReference>
<dbReference type="InterPro" id="IPR036388">
    <property type="entry name" value="WH-like_DNA-bd_sf"/>
</dbReference>
<dbReference type="GO" id="GO:0005829">
    <property type="term" value="C:cytosol"/>
    <property type="evidence" value="ECO:0007669"/>
    <property type="project" value="TreeGrafter"/>
</dbReference>
<evidence type="ECO:0000259" key="4">
    <source>
        <dbReference type="PROSITE" id="PS50042"/>
    </source>
</evidence>
<dbReference type="STRING" id="1285242.A6A04_16815"/>
<dbReference type="InterPro" id="IPR050397">
    <property type="entry name" value="Env_Response_Regulators"/>
</dbReference>
<protein>
    <submittedName>
        <fullName evidence="6">Protein kinase</fullName>
    </submittedName>
</protein>
<keyword evidence="7" id="KW-1185">Reference proteome</keyword>
<dbReference type="OrthoDB" id="190787at2"/>
<dbReference type="Pfam" id="PF00027">
    <property type="entry name" value="cNMP_binding"/>
    <property type="match status" value="1"/>
</dbReference>
<accession>A0A178MSB4</accession>
<dbReference type="SUPFAM" id="SSF51206">
    <property type="entry name" value="cAMP-binding domain-like"/>
    <property type="match status" value="1"/>
</dbReference>
<keyword evidence="3" id="KW-0804">Transcription</keyword>
<gene>
    <name evidence="6" type="ORF">A6A04_16815</name>
</gene>
<keyword evidence="2" id="KW-0238">DNA-binding</keyword>
<dbReference type="Proteomes" id="UP000078428">
    <property type="component" value="Unassembled WGS sequence"/>
</dbReference>
<sequence length="230" mass="24612">MGSDAISALRKNQLFAPLPQAELAQLLDGHRVMSFAEGAELFSEGDRAEHLFLILSGQVTLVPSASTGATAATIRLIEGDTAGEEAVLTGMPYCATARALSPTSVMAIPAATLMTHLERHFETAIGMISAMATHLRDRVREITELKMQSTAERLAGFLLTLAGPATGRAVVRLPYEKRHLADHLGMDPATLSRAFAKLRDSGVVASRTDKVEIADVTRLRSYGNGATFTH</sequence>
<dbReference type="PROSITE" id="PS50042">
    <property type="entry name" value="CNMP_BINDING_3"/>
    <property type="match status" value="1"/>
</dbReference>
<dbReference type="InterPro" id="IPR018490">
    <property type="entry name" value="cNMP-bd_dom_sf"/>
</dbReference>
<dbReference type="GO" id="GO:0003677">
    <property type="term" value="F:DNA binding"/>
    <property type="evidence" value="ECO:0007669"/>
    <property type="project" value="UniProtKB-KW"/>
</dbReference>
<dbReference type="PANTHER" id="PTHR24567:SF74">
    <property type="entry name" value="HTH-TYPE TRANSCRIPTIONAL REGULATOR ARCR"/>
    <property type="match status" value="1"/>
</dbReference>
<dbReference type="GO" id="GO:0003700">
    <property type="term" value="F:DNA-binding transcription factor activity"/>
    <property type="evidence" value="ECO:0007669"/>
    <property type="project" value="TreeGrafter"/>
</dbReference>
<evidence type="ECO:0000256" key="3">
    <source>
        <dbReference type="ARBA" id="ARBA00023163"/>
    </source>
</evidence>
<name>A0A178MSB4_9PROT</name>
<dbReference type="SUPFAM" id="SSF46785">
    <property type="entry name" value="Winged helix' DNA-binding domain"/>
    <property type="match status" value="1"/>
</dbReference>
<evidence type="ECO:0000256" key="1">
    <source>
        <dbReference type="ARBA" id="ARBA00023015"/>
    </source>
</evidence>
<proteinExistence type="predicted"/>
<dbReference type="SMART" id="SM00419">
    <property type="entry name" value="HTH_CRP"/>
    <property type="match status" value="1"/>
</dbReference>
<organism evidence="6 7">
    <name type="scientific">Paramagnetospirillum marisnigri</name>
    <dbReference type="NCBI Taxonomy" id="1285242"/>
    <lineage>
        <taxon>Bacteria</taxon>
        <taxon>Pseudomonadati</taxon>
        <taxon>Pseudomonadota</taxon>
        <taxon>Alphaproteobacteria</taxon>
        <taxon>Rhodospirillales</taxon>
        <taxon>Magnetospirillaceae</taxon>
        <taxon>Paramagnetospirillum</taxon>
    </lineage>
</organism>
<feature type="domain" description="Cyclic nucleotide-binding" evidence="4">
    <location>
        <begin position="14"/>
        <end position="108"/>
    </location>
</feature>
<comment type="caution">
    <text evidence="6">The sequence shown here is derived from an EMBL/GenBank/DDBJ whole genome shotgun (WGS) entry which is preliminary data.</text>
</comment>
<dbReference type="CDD" id="cd00038">
    <property type="entry name" value="CAP_ED"/>
    <property type="match status" value="1"/>
</dbReference>
<reference evidence="6 7" key="1">
    <citation type="submission" date="2016-04" db="EMBL/GenBank/DDBJ databases">
        <title>Draft genome sequence of freshwater magnetotactic bacteria Magnetospirillum marisnigri SP-1 and Magnetospirillum moscoviense BB-1.</title>
        <authorList>
            <person name="Koziaeva V."/>
            <person name="Dziuba M.V."/>
            <person name="Ivanov T.M."/>
            <person name="Kuznetsov B."/>
            <person name="Grouzdev D.S."/>
        </authorList>
    </citation>
    <scope>NUCLEOTIDE SEQUENCE [LARGE SCALE GENOMIC DNA]</scope>
    <source>
        <strain evidence="6 7">SP-1</strain>
    </source>
</reference>
<dbReference type="Gene3D" id="2.60.120.10">
    <property type="entry name" value="Jelly Rolls"/>
    <property type="match status" value="1"/>
</dbReference>
<dbReference type="Pfam" id="PF13545">
    <property type="entry name" value="HTH_Crp_2"/>
    <property type="match status" value="1"/>
</dbReference>
<keyword evidence="1" id="KW-0805">Transcription regulation</keyword>
<dbReference type="InterPro" id="IPR012318">
    <property type="entry name" value="HTH_CRP"/>
</dbReference>
<dbReference type="GO" id="GO:0016301">
    <property type="term" value="F:kinase activity"/>
    <property type="evidence" value="ECO:0007669"/>
    <property type="project" value="UniProtKB-KW"/>
</dbReference>
<evidence type="ECO:0000256" key="2">
    <source>
        <dbReference type="ARBA" id="ARBA00023125"/>
    </source>
</evidence>
<dbReference type="PANTHER" id="PTHR24567">
    <property type="entry name" value="CRP FAMILY TRANSCRIPTIONAL REGULATORY PROTEIN"/>
    <property type="match status" value="1"/>
</dbReference>
<dbReference type="SMART" id="SM00100">
    <property type="entry name" value="cNMP"/>
    <property type="match status" value="1"/>
</dbReference>
<dbReference type="InterPro" id="IPR014710">
    <property type="entry name" value="RmlC-like_jellyroll"/>
</dbReference>
<keyword evidence="6" id="KW-0808">Transferase</keyword>
<evidence type="ECO:0000313" key="7">
    <source>
        <dbReference type="Proteomes" id="UP000078428"/>
    </source>
</evidence>